<gene>
    <name evidence="2" type="ORF">HAX54_025112</name>
</gene>
<dbReference type="EMBL" id="JACEIK010003049">
    <property type="protein sequence ID" value="MCD9640081.1"/>
    <property type="molecule type" value="Genomic_DNA"/>
</dbReference>
<evidence type="ECO:0000313" key="2">
    <source>
        <dbReference type="EMBL" id="MCD9640081.1"/>
    </source>
</evidence>
<protein>
    <submittedName>
        <fullName evidence="2">Uncharacterized protein</fullName>
    </submittedName>
</protein>
<comment type="caution">
    <text evidence="2">The sequence shown here is derived from an EMBL/GenBank/DDBJ whole genome shotgun (WGS) entry which is preliminary data.</text>
</comment>
<dbReference type="Proteomes" id="UP000823775">
    <property type="component" value="Unassembled WGS sequence"/>
</dbReference>
<keyword evidence="3" id="KW-1185">Reference proteome</keyword>
<feature type="compositionally biased region" description="Low complexity" evidence="1">
    <location>
        <begin position="1"/>
        <end position="14"/>
    </location>
</feature>
<name>A0ABS8V157_DATST</name>
<organism evidence="2 3">
    <name type="scientific">Datura stramonium</name>
    <name type="common">Jimsonweed</name>
    <name type="synonym">Common thornapple</name>
    <dbReference type="NCBI Taxonomy" id="4076"/>
    <lineage>
        <taxon>Eukaryota</taxon>
        <taxon>Viridiplantae</taxon>
        <taxon>Streptophyta</taxon>
        <taxon>Embryophyta</taxon>
        <taxon>Tracheophyta</taxon>
        <taxon>Spermatophyta</taxon>
        <taxon>Magnoliopsida</taxon>
        <taxon>eudicotyledons</taxon>
        <taxon>Gunneridae</taxon>
        <taxon>Pentapetalae</taxon>
        <taxon>asterids</taxon>
        <taxon>lamiids</taxon>
        <taxon>Solanales</taxon>
        <taxon>Solanaceae</taxon>
        <taxon>Solanoideae</taxon>
        <taxon>Datureae</taxon>
        <taxon>Datura</taxon>
    </lineage>
</organism>
<sequence>NLGKGKAPSSSSTKGKGKKKESASITNSREAVMFCVPIMKGLYAICKGRSITVEERFELVGENGQTHAFWKSMKRTLSIKNPTKRLGSNPQGIGYDLD</sequence>
<evidence type="ECO:0000313" key="3">
    <source>
        <dbReference type="Proteomes" id="UP000823775"/>
    </source>
</evidence>
<evidence type="ECO:0000256" key="1">
    <source>
        <dbReference type="SAM" id="MobiDB-lite"/>
    </source>
</evidence>
<proteinExistence type="predicted"/>
<reference evidence="2 3" key="1">
    <citation type="journal article" date="2021" name="BMC Genomics">
        <title>Datura genome reveals duplications of psychoactive alkaloid biosynthetic genes and high mutation rate following tissue culture.</title>
        <authorList>
            <person name="Rajewski A."/>
            <person name="Carter-House D."/>
            <person name="Stajich J."/>
            <person name="Litt A."/>
        </authorList>
    </citation>
    <scope>NUCLEOTIDE SEQUENCE [LARGE SCALE GENOMIC DNA]</scope>
    <source>
        <strain evidence="2">AR-01</strain>
    </source>
</reference>
<feature type="region of interest" description="Disordered" evidence="1">
    <location>
        <begin position="1"/>
        <end position="26"/>
    </location>
</feature>
<feature type="non-terminal residue" evidence="2">
    <location>
        <position position="1"/>
    </location>
</feature>
<accession>A0ABS8V157</accession>